<reference evidence="2 3" key="1">
    <citation type="submission" date="2019-04" db="EMBL/GenBank/DDBJ databases">
        <title>Chromosome genome assembly for Takifugu flavidus.</title>
        <authorList>
            <person name="Xiao S."/>
        </authorList>
    </citation>
    <scope>NUCLEOTIDE SEQUENCE [LARGE SCALE GENOMIC DNA]</scope>
    <source>
        <strain evidence="2">HTHZ2018</strain>
        <tissue evidence="2">Muscle</tissue>
    </source>
</reference>
<dbReference type="EMBL" id="RHFK02000020">
    <property type="protein sequence ID" value="TWW57382.1"/>
    <property type="molecule type" value="Genomic_DNA"/>
</dbReference>
<gene>
    <name evidence="2" type="ORF">D4764_07G0001010</name>
</gene>
<organism evidence="2 3">
    <name type="scientific">Takifugu flavidus</name>
    <name type="common">sansaifugu</name>
    <dbReference type="NCBI Taxonomy" id="433684"/>
    <lineage>
        <taxon>Eukaryota</taxon>
        <taxon>Metazoa</taxon>
        <taxon>Chordata</taxon>
        <taxon>Craniata</taxon>
        <taxon>Vertebrata</taxon>
        <taxon>Euteleostomi</taxon>
        <taxon>Actinopterygii</taxon>
        <taxon>Neopterygii</taxon>
        <taxon>Teleostei</taxon>
        <taxon>Neoteleostei</taxon>
        <taxon>Acanthomorphata</taxon>
        <taxon>Eupercaria</taxon>
        <taxon>Tetraodontiformes</taxon>
        <taxon>Tetradontoidea</taxon>
        <taxon>Tetraodontidae</taxon>
        <taxon>Takifugu</taxon>
    </lineage>
</organism>
<feature type="region of interest" description="Disordered" evidence="1">
    <location>
        <begin position="1"/>
        <end position="78"/>
    </location>
</feature>
<sequence length="78" mass="8382">MRNRGEGRELTAGSSDRKGFTGDEADDVAEQTGVEQQQSQDQAEKSKPGEQTGTRNAEAEVVVGGRKQVSGVELMGWE</sequence>
<name>A0A5C6MQ60_9TELE</name>
<comment type="caution">
    <text evidence="2">The sequence shown here is derived from an EMBL/GenBank/DDBJ whole genome shotgun (WGS) entry which is preliminary data.</text>
</comment>
<feature type="compositionally biased region" description="Basic and acidic residues" evidence="1">
    <location>
        <begin position="1"/>
        <end position="21"/>
    </location>
</feature>
<accession>A0A5C6MQ60</accession>
<keyword evidence="3" id="KW-1185">Reference proteome</keyword>
<evidence type="ECO:0000313" key="3">
    <source>
        <dbReference type="Proteomes" id="UP000324091"/>
    </source>
</evidence>
<evidence type="ECO:0000313" key="2">
    <source>
        <dbReference type="EMBL" id="TWW57382.1"/>
    </source>
</evidence>
<evidence type="ECO:0000256" key="1">
    <source>
        <dbReference type="SAM" id="MobiDB-lite"/>
    </source>
</evidence>
<dbReference type="AlphaFoldDB" id="A0A5C6MQ60"/>
<proteinExistence type="predicted"/>
<dbReference type="Proteomes" id="UP000324091">
    <property type="component" value="Chromosome 7"/>
</dbReference>
<protein>
    <submittedName>
        <fullName evidence="2">Uncharacterized protein</fullName>
    </submittedName>
</protein>